<dbReference type="Pfam" id="PF02755">
    <property type="entry name" value="RPEL"/>
    <property type="match status" value="2"/>
</dbReference>
<keyword evidence="2 5" id="KW-0677">Repeat</keyword>
<evidence type="ECO:0000313" key="8">
    <source>
        <dbReference type="Ensembl" id="ENSRROP00000021700.1"/>
    </source>
</evidence>
<dbReference type="OrthoDB" id="5563016at2759"/>
<keyword evidence="9" id="KW-1185">Reference proteome</keyword>
<feature type="repeat" description="RPEL" evidence="4">
    <location>
        <begin position="71"/>
        <end position="96"/>
    </location>
</feature>
<evidence type="ECO:0000256" key="1">
    <source>
        <dbReference type="ARBA" id="ARBA00009795"/>
    </source>
</evidence>
<name>A0A2K6PYU6_RHIRO</name>
<dbReference type="CTD" id="9749"/>
<feature type="compositionally biased region" description="Polar residues" evidence="7">
    <location>
        <begin position="24"/>
        <end position="37"/>
    </location>
</feature>
<dbReference type="PANTHER" id="PTHR12751">
    <property type="entry name" value="PHOSPHATASE AND ACTIN REGULATOR PHACTR"/>
    <property type="match status" value="1"/>
</dbReference>
<feature type="compositionally biased region" description="Acidic residues" evidence="7">
    <location>
        <begin position="383"/>
        <end position="395"/>
    </location>
</feature>
<dbReference type="SMART" id="SM00707">
    <property type="entry name" value="RPEL"/>
    <property type="match status" value="4"/>
</dbReference>
<feature type="repeat" description="RPEL" evidence="4">
    <location>
        <begin position="408"/>
        <end position="433"/>
    </location>
</feature>
<keyword evidence="3 5" id="KW-0009">Actin-binding</keyword>
<evidence type="ECO:0000256" key="4">
    <source>
        <dbReference type="PROSITE-ProRule" id="PRU00401"/>
    </source>
</evidence>
<keyword evidence="6" id="KW-0175">Coiled coil</keyword>
<feature type="region of interest" description="Disordered" evidence="7">
    <location>
        <begin position="99"/>
        <end position="275"/>
    </location>
</feature>
<dbReference type="GeneTree" id="ENSGT00940000157628"/>
<dbReference type="PANTHER" id="PTHR12751:SF5">
    <property type="entry name" value="PHOSPHATASE AND ACTIN REGULATOR 2"/>
    <property type="match status" value="1"/>
</dbReference>
<accession>A0A2K6PYU6</accession>
<dbReference type="KEGG" id="rro:104661822"/>
<feature type="repeat" description="RPEL" evidence="4">
    <location>
        <begin position="446"/>
        <end position="471"/>
    </location>
</feature>
<evidence type="ECO:0000256" key="7">
    <source>
        <dbReference type="SAM" id="MobiDB-lite"/>
    </source>
</evidence>
<feature type="compositionally biased region" description="Basic and acidic residues" evidence="7">
    <location>
        <begin position="222"/>
        <end position="235"/>
    </location>
</feature>
<reference evidence="8" key="1">
    <citation type="submission" date="2025-08" db="UniProtKB">
        <authorList>
            <consortium name="Ensembl"/>
        </authorList>
    </citation>
    <scope>IDENTIFICATION</scope>
</reference>
<protein>
    <recommendedName>
        <fullName evidence="5">Phosphatase and actin regulator</fullName>
    </recommendedName>
</protein>
<dbReference type="RefSeq" id="XP_010360922.1">
    <property type="nucleotide sequence ID" value="XM_010362620.2"/>
</dbReference>
<feature type="coiled-coil region" evidence="6">
    <location>
        <begin position="457"/>
        <end position="484"/>
    </location>
</feature>
<evidence type="ECO:0000256" key="2">
    <source>
        <dbReference type="ARBA" id="ARBA00022737"/>
    </source>
</evidence>
<feature type="compositionally biased region" description="Low complexity" evidence="7">
    <location>
        <begin position="162"/>
        <end position="178"/>
    </location>
</feature>
<feature type="compositionally biased region" description="Low complexity" evidence="7">
    <location>
        <begin position="203"/>
        <end position="217"/>
    </location>
</feature>
<evidence type="ECO:0000256" key="6">
    <source>
        <dbReference type="SAM" id="Coils"/>
    </source>
</evidence>
<feature type="compositionally biased region" description="Basic and acidic residues" evidence="7">
    <location>
        <begin position="141"/>
        <end position="152"/>
    </location>
</feature>
<dbReference type="Gene3D" id="6.10.140.1750">
    <property type="match status" value="1"/>
</dbReference>
<gene>
    <name evidence="8" type="primary">PHACTR2</name>
</gene>
<dbReference type="GO" id="GO:0030036">
    <property type="term" value="P:actin cytoskeleton organization"/>
    <property type="evidence" value="ECO:0007669"/>
    <property type="project" value="TreeGrafter"/>
</dbReference>
<dbReference type="GeneID" id="104661822"/>
<feature type="region of interest" description="Disordered" evidence="7">
    <location>
        <begin position="343"/>
        <end position="402"/>
    </location>
</feature>
<feature type="repeat" description="RPEL" evidence="4">
    <location>
        <begin position="484"/>
        <end position="509"/>
    </location>
</feature>
<feature type="compositionally biased region" description="Polar residues" evidence="7">
    <location>
        <begin position="1"/>
        <end position="13"/>
    </location>
</feature>
<dbReference type="GO" id="GO:0004864">
    <property type="term" value="F:protein phosphatase inhibitor activity"/>
    <property type="evidence" value="ECO:0007669"/>
    <property type="project" value="UniProtKB-UniRule"/>
</dbReference>
<feature type="region of interest" description="Disordered" evidence="7">
    <location>
        <begin position="1"/>
        <end position="45"/>
    </location>
</feature>
<dbReference type="InterPro" id="IPR004018">
    <property type="entry name" value="RPEL_repeat"/>
</dbReference>
<feature type="compositionally biased region" description="Basic and acidic residues" evidence="7">
    <location>
        <begin position="419"/>
        <end position="439"/>
    </location>
</feature>
<dbReference type="PROSITE" id="PS51073">
    <property type="entry name" value="RPEL"/>
    <property type="match status" value="4"/>
</dbReference>
<feature type="compositionally biased region" description="Pro residues" evidence="7">
    <location>
        <begin position="255"/>
        <end position="270"/>
    </location>
</feature>
<dbReference type="AlphaFoldDB" id="A0A2K6PYU6"/>
<comment type="subunit">
    <text evidence="5">Binds PPP1CA and actin.</text>
</comment>
<reference evidence="8" key="2">
    <citation type="submission" date="2025-09" db="UniProtKB">
        <authorList>
            <consortium name="Ensembl"/>
        </authorList>
    </citation>
    <scope>IDENTIFICATION</scope>
</reference>
<proteinExistence type="inferred from homology"/>
<evidence type="ECO:0000256" key="3">
    <source>
        <dbReference type="ARBA" id="ARBA00023203"/>
    </source>
</evidence>
<dbReference type="Ensembl" id="ENSRROT00000045893.1">
    <property type="protein sequence ID" value="ENSRROP00000021700.1"/>
    <property type="gene ID" value="ENSRROG00000034740.1"/>
</dbReference>
<comment type="similarity">
    <text evidence="1 5">Belongs to the phosphatase and actin regulator family.</text>
</comment>
<organism evidence="8 9">
    <name type="scientific">Rhinopithecus roxellana</name>
    <name type="common">Golden snub-nosed monkey</name>
    <name type="synonym">Pygathrix roxellana</name>
    <dbReference type="NCBI Taxonomy" id="61622"/>
    <lineage>
        <taxon>Eukaryota</taxon>
        <taxon>Metazoa</taxon>
        <taxon>Chordata</taxon>
        <taxon>Craniata</taxon>
        <taxon>Vertebrata</taxon>
        <taxon>Euteleostomi</taxon>
        <taxon>Mammalia</taxon>
        <taxon>Eutheria</taxon>
        <taxon>Euarchontoglires</taxon>
        <taxon>Primates</taxon>
        <taxon>Haplorrhini</taxon>
        <taxon>Catarrhini</taxon>
        <taxon>Cercopithecidae</taxon>
        <taxon>Colobinae</taxon>
        <taxon>Rhinopithecus</taxon>
    </lineage>
</organism>
<dbReference type="Gene3D" id="6.10.140.2130">
    <property type="match status" value="1"/>
</dbReference>
<dbReference type="GO" id="GO:0003779">
    <property type="term" value="F:actin binding"/>
    <property type="evidence" value="ECO:0007669"/>
    <property type="project" value="UniProtKB-KW"/>
</dbReference>
<sequence length="565" mass="62356">MGQTSVSTLSPQPGSVDGLDKASVANSDGPTAGSQTPPFKRKGKLSTIGKIFKPWKWRKKKTSDKFRETSAVLERKISTRQSREELIRRGVLKELPDQDGDVTVNFENSNGHMIPIGEESTREENVVKSEEGNGSVSEKTPPLEEKAEDKKAGSSHLKKTTGSKASTSPSTSSTSSRPKASKETVASKTGTVGTTKGKKKTGKQPTTSRLSSDTTTSGIADLKGEPSETRVESLKFEQTVPGAEEQNTGKSKSVVPPPPVAPAPSPPAPTLPLEDQCITASDTPVVLVSVGADLPVSALDPSQLLWAEEPTNRTTLYSGTGLSVNRENAKCFTTKEELGKTVPQLLTPGLMGESSESFSASEDEGHREYQANDSDSDGPVLYTDDEDEDEDEDGSGESALASKIRRRDTLAIKLGNRPSKKELEDKNILQRTSEEERQEIRQQIGTKLVRRLSQRPTTEELEQRNILKQKNEEEEQEAKMELKRRLSRKLSLRPTVAELQARRILRFNEYVEVTDSPDYDRRADKPWARLTPADKAAIRKELNEFKSTEMEVHEESRQFTRFHRP</sequence>
<evidence type="ECO:0000256" key="5">
    <source>
        <dbReference type="RuleBase" id="RU301113"/>
    </source>
</evidence>
<evidence type="ECO:0000313" key="9">
    <source>
        <dbReference type="Proteomes" id="UP000233200"/>
    </source>
</evidence>
<feature type="compositionally biased region" description="Basic and acidic residues" evidence="7">
    <location>
        <begin position="119"/>
        <end position="131"/>
    </location>
</feature>
<feature type="region of interest" description="Disordered" evidence="7">
    <location>
        <begin position="416"/>
        <end position="439"/>
    </location>
</feature>
<dbReference type="Proteomes" id="UP000233200">
    <property type="component" value="Unplaced"/>
</dbReference>